<evidence type="ECO:0000256" key="4">
    <source>
        <dbReference type="SAM" id="MobiDB-lite"/>
    </source>
</evidence>
<dbReference type="GO" id="GO:0051536">
    <property type="term" value="F:iron-sulfur cluster binding"/>
    <property type="evidence" value="ECO:0007669"/>
    <property type="project" value="UniProtKB-KW"/>
</dbReference>
<feature type="domain" description="4Fe-4S ferredoxin-type" evidence="5">
    <location>
        <begin position="220"/>
        <end position="251"/>
    </location>
</feature>
<evidence type="ECO:0000256" key="3">
    <source>
        <dbReference type="ARBA" id="ARBA00023014"/>
    </source>
</evidence>
<feature type="region of interest" description="Disordered" evidence="4">
    <location>
        <begin position="333"/>
        <end position="352"/>
    </location>
</feature>
<dbReference type="PANTHER" id="PTHR40447">
    <property type="entry name" value="ANAEROBIC SULFITE REDUCTASE SUBUNIT A"/>
    <property type="match status" value="1"/>
</dbReference>
<evidence type="ECO:0000313" key="6">
    <source>
        <dbReference type="EMBL" id="MBS1259113.1"/>
    </source>
</evidence>
<dbReference type="InterPro" id="IPR017896">
    <property type="entry name" value="4Fe4S_Fe-S-bd"/>
</dbReference>
<dbReference type="PROSITE" id="PS00198">
    <property type="entry name" value="4FE4S_FER_1"/>
    <property type="match status" value="2"/>
</dbReference>
<reference evidence="6" key="1">
    <citation type="journal article" date="2021" name="ISME J.">
        <title>Fine-scale metabolic discontinuity in a stratified prokaryote microbiome of a Red Sea deep halocline.</title>
        <authorList>
            <person name="Michoud G."/>
            <person name="Ngugi D.K."/>
            <person name="Barozzi A."/>
            <person name="Merlino G."/>
            <person name="Calleja M.L."/>
            <person name="Delgado-Huertas A."/>
            <person name="Moran X.A.G."/>
            <person name="Daffonchio D."/>
        </authorList>
    </citation>
    <scope>NUCLEOTIDE SEQUENCE</scope>
    <source>
        <strain evidence="6">SuakinDeep_MAG55_1</strain>
    </source>
</reference>
<feature type="domain" description="4Fe-4S ferredoxin-type" evidence="5">
    <location>
        <begin position="299"/>
        <end position="330"/>
    </location>
</feature>
<dbReference type="AlphaFoldDB" id="A0A941W4I5"/>
<evidence type="ECO:0000256" key="1">
    <source>
        <dbReference type="ARBA" id="ARBA00022723"/>
    </source>
</evidence>
<keyword evidence="3" id="KW-0411">Iron-sulfur</keyword>
<protein>
    <submittedName>
        <fullName evidence="6">Anaerobic sulfite reductase subunit A</fullName>
    </submittedName>
</protein>
<dbReference type="PROSITE" id="PS51379">
    <property type="entry name" value="4FE4S_FER_2"/>
    <property type="match status" value="2"/>
</dbReference>
<dbReference type="Gene3D" id="1.10.1060.10">
    <property type="entry name" value="Alpha-helical ferredoxin"/>
    <property type="match status" value="1"/>
</dbReference>
<name>A0A941W4I5_9BACT</name>
<dbReference type="Proteomes" id="UP000722750">
    <property type="component" value="Unassembled WGS sequence"/>
</dbReference>
<keyword evidence="1" id="KW-0479">Metal-binding</keyword>
<keyword evidence="2" id="KW-0408">Iron</keyword>
<proteinExistence type="predicted"/>
<organism evidence="6 7">
    <name type="scientific">Candidatus Scalindua arabica</name>
    <dbReference type="NCBI Taxonomy" id="1127984"/>
    <lineage>
        <taxon>Bacteria</taxon>
        <taxon>Pseudomonadati</taxon>
        <taxon>Planctomycetota</taxon>
        <taxon>Candidatus Brocadiia</taxon>
        <taxon>Candidatus Brocadiales</taxon>
        <taxon>Candidatus Scalinduaceae</taxon>
        <taxon>Candidatus Scalindua</taxon>
    </lineage>
</organism>
<dbReference type="GO" id="GO:0046872">
    <property type="term" value="F:metal ion binding"/>
    <property type="evidence" value="ECO:0007669"/>
    <property type="project" value="UniProtKB-KW"/>
</dbReference>
<dbReference type="InterPro" id="IPR017900">
    <property type="entry name" value="4Fe4S_Fe_S_CS"/>
</dbReference>
<evidence type="ECO:0000259" key="5">
    <source>
        <dbReference type="PROSITE" id="PS51379"/>
    </source>
</evidence>
<gene>
    <name evidence="6" type="ORF">MAG551_02179</name>
</gene>
<evidence type="ECO:0000256" key="2">
    <source>
        <dbReference type="ARBA" id="ARBA00023004"/>
    </source>
</evidence>
<accession>A0A941W4I5</accession>
<comment type="caution">
    <text evidence="6">The sequence shown here is derived from an EMBL/GenBank/DDBJ whole genome shotgun (WGS) entry which is preliminary data.</text>
</comment>
<dbReference type="SUPFAM" id="SSF46548">
    <property type="entry name" value="alpha-helical ferredoxin"/>
    <property type="match status" value="1"/>
</dbReference>
<dbReference type="Pfam" id="PF17179">
    <property type="entry name" value="Fer4_22"/>
    <property type="match status" value="1"/>
</dbReference>
<evidence type="ECO:0000313" key="7">
    <source>
        <dbReference type="Proteomes" id="UP000722750"/>
    </source>
</evidence>
<dbReference type="InterPro" id="IPR009051">
    <property type="entry name" value="Helical_ferredxn"/>
</dbReference>
<dbReference type="PANTHER" id="PTHR40447:SF1">
    <property type="entry name" value="ANAEROBIC SULFITE REDUCTASE SUBUNIT A"/>
    <property type="match status" value="1"/>
</dbReference>
<sequence>MEKTLKKENFNSLITGLKDKGYKTIAPKKDNNLITLCEIQEADEIHFDHIQTNNSIKEYFLPKTEKILSYTIEKTKVSIEEPEGFAVKSVVFGARPCDAASLPIMDKVFNWDCTDKFWIERREAITVVTIACDKCDSYCFCTSVGLAPDSKKGSDVLLTKISDDEYLVETETEKGEGLIKELETVFSEPPSGTPDRQVATVEKKFEIDKVKPWLDENFVHKIWAEFSKKCIGCGVCTFVCPTCHCFDIVDECTMAKGDRVKNWDGCQFKMFTLHTSGHNPRSTQDQRWRQRIMHKFKYYVEKFDNILCVGCGRCSRSCPADMNISEMLEIIATDEGQPEPVSSDEGQPVSKE</sequence>
<dbReference type="EMBL" id="JAANXD010000081">
    <property type="protein sequence ID" value="MBS1259113.1"/>
    <property type="molecule type" value="Genomic_DNA"/>
</dbReference>